<dbReference type="PANTHER" id="PTHR31283:SF19">
    <property type="entry name" value="EKC_KEOPS COMPLEX SUBUNIT LAGE3"/>
    <property type="match status" value="1"/>
</dbReference>
<dbReference type="Ensembl" id="ENSRNOT00000138597.1">
    <property type="protein sequence ID" value="ENSRNOP00000109717.1"/>
    <property type="gene ID" value="ENSRNOG00000037298.4"/>
</dbReference>
<dbReference type="Proteomes" id="UP000002494">
    <property type="component" value="Chromosome 1"/>
</dbReference>
<evidence type="ECO:0000313" key="4">
    <source>
        <dbReference type="Proteomes" id="UP000002494"/>
    </source>
</evidence>
<sequence length="189" mass="20456">MPSSSAFVPRGVKEQEARVQGKSWGVWPSERTSPHLPGPPPTRLSKMQPEVEPFSSPNPGASSSHRESGTMAVIPSGAHPVARALEVPRNSSKSTVPLTQRPGIRHHRFALFVPFPTSLEAEIACGSLAPDVEPHQGLIGKELKVSGSVLEVHWTSEDSRLLRISIMNFLDQLSLVVNTVQVFGPPFSC</sequence>
<dbReference type="InterPro" id="IPR015419">
    <property type="entry name" value="CTAG/Pcc1"/>
</dbReference>
<evidence type="ECO:0000256" key="2">
    <source>
        <dbReference type="SAM" id="MobiDB-lite"/>
    </source>
</evidence>
<reference evidence="3" key="1">
    <citation type="submission" date="2024-01" db="EMBL/GenBank/DDBJ databases">
        <title>GRCr8: a new rat reference genome assembly contstructed from accurate long reads and long range scaffolding.</title>
        <authorList>
            <person name="Doris P.A."/>
            <person name="Kalbfleisch T."/>
            <person name="Li K."/>
            <person name="Howe K."/>
            <person name="Wood J."/>
        </authorList>
    </citation>
    <scope>NUCLEOTIDE SEQUENCE [LARGE SCALE GENOMIC DNA]</scope>
    <source>
        <strain evidence="3">Brown Norway</strain>
    </source>
</reference>
<dbReference type="RGD" id="1309036">
    <property type="gene designation" value="C1h19orf81"/>
</dbReference>
<dbReference type="Pfam" id="PF09341">
    <property type="entry name" value="Pcc1"/>
    <property type="match status" value="1"/>
</dbReference>
<evidence type="ECO:0000256" key="1">
    <source>
        <dbReference type="ARBA" id="ARBA00007073"/>
    </source>
</evidence>
<comment type="similarity">
    <text evidence="1">Belongs to the CTAG/PCC1 family.</text>
</comment>
<reference evidence="3" key="3">
    <citation type="submission" date="2025-09" db="UniProtKB">
        <authorList>
            <consortium name="Ensembl"/>
        </authorList>
    </citation>
    <scope>IDENTIFICATION</scope>
    <source>
        <strain evidence="3">Brown Norway</strain>
    </source>
</reference>
<dbReference type="Gene3D" id="3.30.310.50">
    <property type="entry name" value="Alpha-D-phosphohexomutase, C-terminal domain"/>
    <property type="match status" value="1"/>
</dbReference>
<keyword evidence="4" id="KW-1185">Reference proteome</keyword>
<organism evidence="3 4">
    <name type="scientific">Rattus norvegicus</name>
    <name type="common">Rat</name>
    <dbReference type="NCBI Taxonomy" id="10116"/>
    <lineage>
        <taxon>Eukaryota</taxon>
        <taxon>Metazoa</taxon>
        <taxon>Chordata</taxon>
        <taxon>Craniata</taxon>
        <taxon>Vertebrata</taxon>
        <taxon>Euteleostomi</taxon>
        <taxon>Mammalia</taxon>
        <taxon>Eutheria</taxon>
        <taxon>Euarchontoglires</taxon>
        <taxon>Glires</taxon>
        <taxon>Rodentia</taxon>
        <taxon>Myomorpha</taxon>
        <taxon>Muroidea</taxon>
        <taxon>Muridae</taxon>
        <taxon>Murinae</taxon>
        <taxon>Rattus</taxon>
    </lineage>
</organism>
<dbReference type="GeneTree" id="ENSGT00530000064955"/>
<reference evidence="3" key="2">
    <citation type="submission" date="2025-08" db="UniProtKB">
        <authorList>
            <consortium name="Ensembl"/>
        </authorList>
    </citation>
    <scope>IDENTIFICATION</scope>
    <source>
        <strain evidence="3">Brown Norway</strain>
    </source>
</reference>
<accession>A0ABK0M4S7</accession>
<evidence type="ECO:0000313" key="3">
    <source>
        <dbReference type="Ensembl" id="ENSRNOP00000109717.1"/>
    </source>
</evidence>
<feature type="region of interest" description="Disordered" evidence="2">
    <location>
        <begin position="1"/>
        <end position="71"/>
    </location>
</feature>
<dbReference type="PANTHER" id="PTHR31283">
    <property type="entry name" value="EKC/KEOPS COMPLEX SUBUNIT PCC1 FAMILY MEMBER"/>
    <property type="match status" value="1"/>
</dbReference>
<name>A0ABK0M4S7_RAT</name>
<protein>
    <submittedName>
        <fullName evidence="3">Simlar to human chromosome 19 open reading frame 81</fullName>
    </submittedName>
</protein>
<proteinExistence type="inferred from homology"/>
<gene>
    <name evidence="3" type="primary">C1h19orf81</name>
</gene>